<keyword evidence="3" id="KW-1185">Reference proteome</keyword>
<keyword evidence="1" id="KW-0472">Membrane</keyword>
<evidence type="ECO:0000313" key="3">
    <source>
        <dbReference type="Proteomes" id="UP000661435"/>
    </source>
</evidence>
<dbReference type="InterPro" id="IPR010178">
    <property type="entry name" value="Lit"/>
</dbReference>
<dbReference type="Pfam" id="PF07314">
    <property type="entry name" value="Lit"/>
    <property type="match status" value="1"/>
</dbReference>
<keyword evidence="1" id="KW-1133">Transmembrane helix</keyword>
<feature type="transmembrane region" description="Helical" evidence="1">
    <location>
        <begin position="129"/>
        <end position="150"/>
    </location>
</feature>
<dbReference type="AlphaFoldDB" id="A0A8J6MA42"/>
<dbReference type="RefSeq" id="WP_186907816.1">
    <property type="nucleotide sequence ID" value="NZ_JACOPP010000011.1"/>
</dbReference>
<dbReference type="Proteomes" id="UP000661435">
    <property type="component" value="Unassembled WGS sequence"/>
</dbReference>
<proteinExistence type="predicted"/>
<sequence length="224" mass="24759">MHSSKLASLSCSVALALLAVSFSIAVPILFRPFYYVQIGALDLPEQTGWSQETIREAYDEVLDFCVLGRPFGTGQLLWSESGKSHFEDVRVLFTADFWVLGISAGTALILVLLCRTGRLAFHRFRGRGPGFWAGALAAALVTAVAGLAALDFDRAFTLFHAIFFPGKDNWLFDWRTDQIILVMPEAFFRNCAILIAAVLLLCCLALILSDRPGRRKAPRPFSAR</sequence>
<dbReference type="NCBIfam" id="TIGR01906">
    <property type="entry name" value="integ_TIGR01906"/>
    <property type="match status" value="1"/>
</dbReference>
<evidence type="ECO:0000313" key="2">
    <source>
        <dbReference type="EMBL" id="MBC5733925.1"/>
    </source>
</evidence>
<dbReference type="EMBL" id="JACOPP010000011">
    <property type="protein sequence ID" value="MBC5733925.1"/>
    <property type="molecule type" value="Genomic_DNA"/>
</dbReference>
<protein>
    <submittedName>
        <fullName evidence="2">TIGR01906 family membrane protein</fullName>
    </submittedName>
</protein>
<evidence type="ECO:0000256" key="1">
    <source>
        <dbReference type="SAM" id="Phobius"/>
    </source>
</evidence>
<gene>
    <name evidence="2" type="ORF">H8S57_09340</name>
</gene>
<feature type="transmembrane region" description="Helical" evidence="1">
    <location>
        <begin position="187"/>
        <end position="209"/>
    </location>
</feature>
<keyword evidence="1" id="KW-0812">Transmembrane</keyword>
<reference evidence="2" key="1">
    <citation type="submission" date="2020-08" db="EMBL/GenBank/DDBJ databases">
        <title>Genome public.</title>
        <authorList>
            <person name="Liu C."/>
            <person name="Sun Q."/>
        </authorList>
    </citation>
    <scope>NUCLEOTIDE SEQUENCE</scope>
    <source>
        <strain evidence="2">NSJ-51</strain>
    </source>
</reference>
<accession>A0A8J6MA42</accession>
<organism evidence="2 3">
    <name type="scientific">Lawsonibacter hominis</name>
    <dbReference type="NCBI Taxonomy" id="2763053"/>
    <lineage>
        <taxon>Bacteria</taxon>
        <taxon>Bacillati</taxon>
        <taxon>Bacillota</taxon>
        <taxon>Clostridia</taxon>
        <taxon>Eubacteriales</taxon>
        <taxon>Oscillospiraceae</taxon>
        <taxon>Lawsonibacter</taxon>
    </lineage>
</organism>
<feature type="transmembrane region" description="Helical" evidence="1">
    <location>
        <begin position="97"/>
        <end position="117"/>
    </location>
</feature>
<name>A0A8J6MA42_9FIRM</name>
<comment type="caution">
    <text evidence="2">The sequence shown here is derived from an EMBL/GenBank/DDBJ whole genome shotgun (WGS) entry which is preliminary data.</text>
</comment>